<dbReference type="InterPro" id="IPR051327">
    <property type="entry name" value="MATE_MepA_subfamily"/>
</dbReference>
<feature type="transmembrane region" description="Helical" evidence="10">
    <location>
        <begin position="355"/>
        <end position="372"/>
    </location>
</feature>
<feature type="transmembrane region" description="Helical" evidence="10">
    <location>
        <begin position="243"/>
        <end position="263"/>
    </location>
</feature>
<dbReference type="InterPro" id="IPR048279">
    <property type="entry name" value="MdtK-like"/>
</dbReference>
<evidence type="ECO:0000256" key="3">
    <source>
        <dbReference type="ARBA" id="ARBA00022106"/>
    </source>
</evidence>
<gene>
    <name evidence="11" type="ORF">H9811_08585</name>
</gene>
<sequence length="442" mass="47675">MKIQLSEHFTYRKLLRFTLPSIVMLVFSSIYGVVDGFFVSNFVGKTAFTAVNFIIPFLMILGAVGFMFGTGGGALIAKTMGEGDDRRANELFSLIVYSSILCGVVLSGVGFLLLRPLAVALGAEGIMLQDCITYGTVLLFAIPAYVLQYEFQCLCVTAEKPNLGLAVTVASGVTNMVLDALFVAVLPFGLPGAAAATAISQCVGGLLPLLYFIRNKDGRLHLGRTHWDARALLKTCTNGSSELMSNISMSLVSMLYNAQLLHYAGEDGIAAYGVLMYVSMIFQAMFIGYSVGTAPVVSYHYGAGAHGELHSLLRKSAVIIAGFAVAMFVGARLLSGPLSRLFVGYDAALLAMTRHAFSIFSFGFLFSGFAIYGSSFFTALNDGLVSAAISFLRTLVFQVLCVLIFPLFWQVDGIWVSLMSAEAMAVCVTVVFLRVKQRVYQY</sequence>
<keyword evidence="7 10" id="KW-1133">Transmembrane helix</keyword>
<reference evidence="11" key="1">
    <citation type="journal article" date="2021" name="PeerJ">
        <title>Extensive microbial diversity within the chicken gut microbiome revealed by metagenomics and culture.</title>
        <authorList>
            <person name="Gilroy R."/>
            <person name="Ravi A."/>
            <person name="Getino M."/>
            <person name="Pursley I."/>
            <person name="Horton D.L."/>
            <person name="Alikhan N.F."/>
            <person name="Baker D."/>
            <person name="Gharbi K."/>
            <person name="Hall N."/>
            <person name="Watson M."/>
            <person name="Adriaenssens E.M."/>
            <person name="Foster-Nyarko E."/>
            <person name="Jarju S."/>
            <person name="Secka A."/>
            <person name="Antonio M."/>
            <person name="Oren A."/>
            <person name="Chaudhuri R.R."/>
            <person name="La Ragione R."/>
            <person name="Hildebrand F."/>
            <person name="Pallen M.J."/>
        </authorList>
    </citation>
    <scope>NUCLEOTIDE SEQUENCE</scope>
    <source>
        <strain evidence="11">ChiSxjej1B13-11774</strain>
    </source>
</reference>
<protein>
    <recommendedName>
        <fullName evidence="3">Multidrug export protein MepA</fullName>
    </recommendedName>
</protein>
<name>A0A9D2ES18_9FIRM</name>
<keyword evidence="4" id="KW-0813">Transport</keyword>
<feature type="transmembrane region" description="Helical" evidence="10">
    <location>
        <begin position="192"/>
        <end position="213"/>
    </location>
</feature>
<evidence type="ECO:0000256" key="6">
    <source>
        <dbReference type="ARBA" id="ARBA00022692"/>
    </source>
</evidence>
<keyword evidence="8 10" id="KW-0472">Membrane</keyword>
<feature type="transmembrane region" description="Helical" evidence="10">
    <location>
        <begin position="384"/>
        <end position="408"/>
    </location>
</feature>
<feature type="transmembrane region" description="Helical" evidence="10">
    <location>
        <begin position="54"/>
        <end position="77"/>
    </location>
</feature>
<dbReference type="PANTHER" id="PTHR43823:SF3">
    <property type="entry name" value="MULTIDRUG EXPORT PROTEIN MEPA"/>
    <property type="match status" value="1"/>
</dbReference>
<dbReference type="Pfam" id="PF01554">
    <property type="entry name" value="MatE"/>
    <property type="match status" value="2"/>
</dbReference>
<evidence type="ECO:0000256" key="5">
    <source>
        <dbReference type="ARBA" id="ARBA00022475"/>
    </source>
</evidence>
<dbReference type="AlphaFoldDB" id="A0A9D2ES18"/>
<evidence type="ECO:0000313" key="11">
    <source>
        <dbReference type="EMBL" id="HIZ42603.1"/>
    </source>
</evidence>
<dbReference type="GO" id="GO:0046677">
    <property type="term" value="P:response to antibiotic"/>
    <property type="evidence" value="ECO:0007669"/>
    <property type="project" value="UniProtKB-KW"/>
</dbReference>
<accession>A0A9D2ES18</accession>
<proteinExistence type="inferred from homology"/>
<dbReference type="GO" id="GO:0042910">
    <property type="term" value="F:xenobiotic transmembrane transporter activity"/>
    <property type="evidence" value="ECO:0007669"/>
    <property type="project" value="InterPro"/>
</dbReference>
<evidence type="ECO:0000256" key="7">
    <source>
        <dbReference type="ARBA" id="ARBA00022989"/>
    </source>
</evidence>
<reference evidence="11" key="2">
    <citation type="submission" date="2021-04" db="EMBL/GenBank/DDBJ databases">
        <authorList>
            <person name="Gilroy R."/>
        </authorList>
    </citation>
    <scope>NUCLEOTIDE SEQUENCE</scope>
    <source>
        <strain evidence="11">ChiSxjej1B13-11774</strain>
    </source>
</reference>
<keyword evidence="5" id="KW-1003">Cell membrane</keyword>
<dbReference type="GO" id="GO:0015297">
    <property type="term" value="F:antiporter activity"/>
    <property type="evidence" value="ECO:0007669"/>
    <property type="project" value="InterPro"/>
</dbReference>
<dbReference type="InterPro" id="IPR045070">
    <property type="entry name" value="MATE_MepA-like"/>
</dbReference>
<dbReference type="GO" id="GO:0005886">
    <property type="term" value="C:plasma membrane"/>
    <property type="evidence" value="ECO:0007669"/>
    <property type="project" value="UniProtKB-SubCell"/>
</dbReference>
<comment type="caution">
    <text evidence="11">The sequence shown here is derived from an EMBL/GenBank/DDBJ whole genome shotgun (WGS) entry which is preliminary data.</text>
</comment>
<dbReference type="PANTHER" id="PTHR43823">
    <property type="entry name" value="SPORULATION PROTEIN YKVU"/>
    <property type="match status" value="1"/>
</dbReference>
<keyword evidence="9" id="KW-0046">Antibiotic resistance</keyword>
<evidence type="ECO:0000256" key="1">
    <source>
        <dbReference type="ARBA" id="ARBA00004651"/>
    </source>
</evidence>
<feature type="transmembrane region" description="Helical" evidence="10">
    <location>
        <begin position="89"/>
        <end position="112"/>
    </location>
</feature>
<comment type="similarity">
    <text evidence="2">Belongs to the multi antimicrobial extrusion (MATE) (TC 2.A.66.1) family. MepA subfamily.</text>
</comment>
<evidence type="ECO:0000256" key="10">
    <source>
        <dbReference type="SAM" id="Phobius"/>
    </source>
</evidence>
<feature type="transmembrane region" description="Helical" evidence="10">
    <location>
        <begin position="132"/>
        <end position="151"/>
    </location>
</feature>
<feature type="transmembrane region" description="Helical" evidence="10">
    <location>
        <begin position="269"/>
        <end position="291"/>
    </location>
</feature>
<evidence type="ECO:0000313" key="12">
    <source>
        <dbReference type="Proteomes" id="UP000824048"/>
    </source>
</evidence>
<feature type="transmembrane region" description="Helical" evidence="10">
    <location>
        <begin position="414"/>
        <end position="433"/>
    </location>
</feature>
<dbReference type="PIRSF" id="PIRSF006603">
    <property type="entry name" value="DinF"/>
    <property type="match status" value="1"/>
</dbReference>
<evidence type="ECO:0000256" key="2">
    <source>
        <dbReference type="ARBA" id="ARBA00008417"/>
    </source>
</evidence>
<evidence type="ECO:0000256" key="8">
    <source>
        <dbReference type="ARBA" id="ARBA00023136"/>
    </source>
</evidence>
<organism evidence="11 12">
    <name type="scientific">Candidatus Gemmiger excrementigallinarum</name>
    <dbReference type="NCBI Taxonomy" id="2838609"/>
    <lineage>
        <taxon>Bacteria</taxon>
        <taxon>Bacillati</taxon>
        <taxon>Bacillota</taxon>
        <taxon>Clostridia</taxon>
        <taxon>Eubacteriales</taxon>
        <taxon>Gemmiger</taxon>
    </lineage>
</organism>
<keyword evidence="6 10" id="KW-0812">Transmembrane</keyword>
<feature type="transmembrane region" description="Helical" evidence="10">
    <location>
        <begin position="14"/>
        <end position="34"/>
    </location>
</feature>
<comment type="subcellular location">
    <subcellularLocation>
        <location evidence="1">Cell membrane</location>
        <topology evidence="1">Multi-pass membrane protein</topology>
    </subcellularLocation>
</comment>
<evidence type="ECO:0000256" key="9">
    <source>
        <dbReference type="ARBA" id="ARBA00023251"/>
    </source>
</evidence>
<evidence type="ECO:0000256" key="4">
    <source>
        <dbReference type="ARBA" id="ARBA00022448"/>
    </source>
</evidence>
<feature type="transmembrane region" description="Helical" evidence="10">
    <location>
        <begin position="163"/>
        <end position="186"/>
    </location>
</feature>
<dbReference type="InterPro" id="IPR002528">
    <property type="entry name" value="MATE_fam"/>
</dbReference>
<feature type="transmembrane region" description="Helical" evidence="10">
    <location>
        <begin position="312"/>
        <end position="335"/>
    </location>
</feature>
<dbReference type="EMBL" id="DXBP01000052">
    <property type="protein sequence ID" value="HIZ42603.1"/>
    <property type="molecule type" value="Genomic_DNA"/>
</dbReference>
<dbReference type="CDD" id="cd13143">
    <property type="entry name" value="MATE_MepA_like"/>
    <property type="match status" value="1"/>
</dbReference>
<dbReference type="Proteomes" id="UP000824048">
    <property type="component" value="Unassembled WGS sequence"/>
</dbReference>